<proteinExistence type="predicted"/>
<dbReference type="STRING" id="1492898.SY85_15545"/>
<dbReference type="CDD" id="cd12914">
    <property type="entry name" value="PDC1_DGC_like"/>
    <property type="match status" value="1"/>
</dbReference>
<sequence length="668" mass="75598">MIKHFTPFRRLIGYVILFCGLLIFLIWNQLLSHLDKYRQESIAVATNRNANLVAGLEQYTISIIQNADAVLKLVKLEYEQTGKVDFNTLVKREVIDVQKFNSLAILDEKGFLKVSNIDKKDKSSLSFSDREYFTFHINHPDGLFVSEPLFSRTINKTVVVLSRRINRKDGHFDGVVAVQIEPTTFTRFYANANLETNDIISLISPSGITYARRTGNKESFGESIIKSPLFAHVKQKPIDNYYAKDALHGIPTYFSYRKLENYPVIATVGAAESVVLLDYYKKKDHDYTFGIIITLLLILFAILICATLIHYKKADSQIKDSNARYRTIFDNSRDGIFLLSPNGCIAAINEAAYQLFKVDVDVSGEVAFEQLFQSAIPAINFEQLTANWDTKNEFQFTCLDNSSFIGEIALNSFQDSSFTKHLIINIRDITARKHMEQQLLEEQKRFQLQLTKQIIQAQEKEREAIGHELHDNVNQILTTVKLYLEMAYASPENRDTLLPRSITHVNECIHEIRDLSHALSSPTLGTRSLVDSVKALLESIESSTSLCISFNHEAYNKPIIIDQKLTIYRILQEQLTNIIKHAEATNVSVTISQTDAATEVSVIDDGKGFNMDALRQGIGLNNMLSRVKVWNGDMKVYSQVNDGCELWISLPIHAAKAVVSRKVGSEGS</sequence>
<evidence type="ECO:0000256" key="2">
    <source>
        <dbReference type="ARBA" id="ARBA00004370"/>
    </source>
</evidence>
<keyword evidence="10" id="KW-0812">Transmembrane</keyword>
<dbReference type="GO" id="GO:0000155">
    <property type="term" value="F:phosphorelay sensor kinase activity"/>
    <property type="evidence" value="ECO:0007669"/>
    <property type="project" value="InterPro"/>
</dbReference>
<evidence type="ECO:0000259" key="11">
    <source>
        <dbReference type="PROSITE" id="PS50109"/>
    </source>
</evidence>
<keyword evidence="8" id="KW-0067">ATP-binding</keyword>
<reference evidence="12 13" key="2">
    <citation type="journal article" date="2016" name="Int. J. Syst. Evol. Microbiol.">
        <title>Flavisolibacter tropicus sp. nov., isolated from tropical soil.</title>
        <authorList>
            <person name="Lee J.J."/>
            <person name="Kang M.S."/>
            <person name="Kim G.S."/>
            <person name="Lee C.S."/>
            <person name="Lim S."/>
            <person name="Lee J."/>
            <person name="Roh S.H."/>
            <person name="Kang H."/>
            <person name="Ha J.M."/>
            <person name="Bae S."/>
            <person name="Jung H.Y."/>
            <person name="Kim M.K."/>
        </authorList>
    </citation>
    <scope>NUCLEOTIDE SEQUENCE [LARGE SCALE GENOMIC DNA]</scope>
    <source>
        <strain evidence="12 13">LCS9</strain>
    </source>
</reference>
<keyword evidence="13" id="KW-1185">Reference proteome</keyword>
<dbReference type="InterPro" id="IPR000014">
    <property type="entry name" value="PAS"/>
</dbReference>
<feature type="transmembrane region" description="Helical" evidence="10">
    <location>
        <begin position="12"/>
        <end position="31"/>
    </location>
</feature>
<dbReference type="Gene3D" id="3.30.450.20">
    <property type="entry name" value="PAS domain"/>
    <property type="match status" value="3"/>
</dbReference>
<dbReference type="GO" id="GO:0046983">
    <property type="term" value="F:protein dimerization activity"/>
    <property type="evidence" value="ECO:0007669"/>
    <property type="project" value="InterPro"/>
</dbReference>
<gene>
    <name evidence="12" type="ORF">SY85_15545</name>
</gene>
<evidence type="ECO:0000256" key="6">
    <source>
        <dbReference type="ARBA" id="ARBA00022741"/>
    </source>
</evidence>
<evidence type="ECO:0000313" key="12">
    <source>
        <dbReference type="EMBL" id="ANE51705.1"/>
    </source>
</evidence>
<evidence type="ECO:0000256" key="10">
    <source>
        <dbReference type="SAM" id="Phobius"/>
    </source>
</evidence>
<evidence type="ECO:0000256" key="7">
    <source>
        <dbReference type="ARBA" id="ARBA00022777"/>
    </source>
</evidence>
<keyword evidence="10" id="KW-1133">Transmembrane helix</keyword>
<dbReference type="Pfam" id="PF02518">
    <property type="entry name" value="HATPase_c"/>
    <property type="match status" value="1"/>
</dbReference>
<name>A0A172TX89_9BACT</name>
<feature type="domain" description="Histidine kinase" evidence="11">
    <location>
        <begin position="464"/>
        <end position="654"/>
    </location>
</feature>
<evidence type="ECO:0000256" key="1">
    <source>
        <dbReference type="ARBA" id="ARBA00000085"/>
    </source>
</evidence>
<organism evidence="12 13">
    <name type="scientific">Flavisolibacter tropicus</name>
    <dbReference type="NCBI Taxonomy" id="1492898"/>
    <lineage>
        <taxon>Bacteria</taxon>
        <taxon>Pseudomonadati</taxon>
        <taxon>Bacteroidota</taxon>
        <taxon>Chitinophagia</taxon>
        <taxon>Chitinophagales</taxon>
        <taxon>Chitinophagaceae</taxon>
        <taxon>Flavisolibacter</taxon>
    </lineage>
</organism>
<dbReference type="SMART" id="SM00387">
    <property type="entry name" value="HATPase_c"/>
    <property type="match status" value="1"/>
</dbReference>
<dbReference type="SUPFAM" id="SSF55874">
    <property type="entry name" value="ATPase domain of HSP90 chaperone/DNA topoisomerase II/histidine kinase"/>
    <property type="match status" value="1"/>
</dbReference>
<dbReference type="PANTHER" id="PTHR24421:SF10">
    <property type="entry name" value="NITRATE_NITRITE SENSOR PROTEIN NARQ"/>
    <property type="match status" value="1"/>
</dbReference>
<dbReference type="Gene3D" id="3.30.565.10">
    <property type="entry name" value="Histidine kinase-like ATPase, C-terminal domain"/>
    <property type="match status" value="1"/>
</dbReference>
<dbReference type="Pfam" id="PF07730">
    <property type="entry name" value="HisKA_3"/>
    <property type="match status" value="1"/>
</dbReference>
<protein>
    <recommendedName>
        <fullName evidence="3">histidine kinase</fullName>
        <ecNumber evidence="3">2.7.13.3</ecNumber>
    </recommendedName>
</protein>
<dbReference type="SUPFAM" id="SSF103190">
    <property type="entry name" value="Sensory domain-like"/>
    <property type="match status" value="1"/>
</dbReference>
<feature type="transmembrane region" description="Helical" evidence="10">
    <location>
        <begin position="287"/>
        <end position="311"/>
    </location>
</feature>
<comment type="subcellular location">
    <subcellularLocation>
        <location evidence="2">Membrane</location>
    </subcellularLocation>
</comment>
<dbReference type="InterPro" id="IPR035965">
    <property type="entry name" value="PAS-like_dom_sf"/>
</dbReference>
<dbReference type="InterPro" id="IPR029151">
    <property type="entry name" value="Sensor-like_sf"/>
</dbReference>
<dbReference type="GO" id="GO:0005524">
    <property type="term" value="F:ATP binding"/>
    <property type="evidence" value="ECO:0007669"/>
    <property type="project" value="UniProtKB-KW"/>
</dbReference>
<dbReference type="Gene3D" id="1.20.5.1930">
    <property type="match status" value="1"/>
</dbReference>
<comment type="catalytic activity">
    <reaction evidence="1">
        <text>ATP + protein L-histidine = ADP + protein N-phospho-L-histidine.</text>
        <dbReference type="EC" id="2.7.13.3"/>
    </reaction>
</comment>
<dbReference type="InterPro" id="IPR005467">
    <property type="entry name" value="His_kinase_dom"/>
</dbReference>
<keyword evidence="7" id="KW-0418">Kinase</keyword>
<keyword evidence="9" id="KW-0902">Two-component regulatory system</keyword>
<dbReference type="AlphaFoldDB" id="A0A172TX89"/>
<dbReference type="CDD" id="cd12915">
    <property type="entry name" value="PDC2_DGC_like"/>
    <property type="match status" value="1"/>
</dbReference>
<keyword evidence="10" id="KW-0472">Membrane</keyword>
<dbReference type="CDD" id="cd16917">
    <property type="entry name" value="HATPase_UhpB-NarQ-NarX-like"/>
    <property type="match status" value="1"/>
</dbReference>
<dbReference type="PANTHER" id="PTHR24421">
    <property type="entry name" value="NITRATE/NITRITE SENSOR PROTEIN NARX-RELATED"/>
    <property type="match status" value="1"/>
</dbReference>
<dbReference type="InterPro" id="IPR011712">
    <property type="entry name" value="Sig_transdc_His_kin_sub3_dim/P"/>
</dbReference>
<dbReference type="Proteomes" id="UP000077177">
    <property type="component" value="Chromosome"/>
</dbReference>
<accession>A0A172TX89</accession>
<evidence type="ECO:0000256" key="5">
    <source>
        <dbReference type="ARBA" id="ARBA00022679"/>
    </source>
</evidence>
<dbReference type="PROSITE" id="PS50109">
    <property type="entry name" value="HIS_KIN"/>
    <property type="match status" value="1"/>
</dbReference>
<keyword evidence="6" id="KW-0547">Nucleotide-binding</keyword>
<keyword evidence="4" id="KW-0597">Phosphoprotein</keyword>
<evidence type="ECO:0000313" key="13">
    <source>
        <dbReference type="Proteomes" id="UP000077177"/>
    </source>
</evidence>
<dbReference type="KEGG" id="fla:SY85_15545"/>
<evidence type="ECO:0000256" key="8">
    <source>
        <dbReference type="ARBA" id="ARBA00022840"/>
    </source>
</evidence>
<dbReference type="InterPro" id="IPR003594">
    <property type="entry name" value="HATPase_dom"/>
</dbReference>
<dbReference type="SUPFAM" id="SSF55785">
    <property type="entry name" value="PYP-like sensor domain (PAS domain)"/>
    <property type="match status" value="1"/>
</dbReference>
<dbReference type="RefSeq" id="WP_066405823.1">
    <property type="nucleotide sequence ID" value="NZ_CP011390.1"/>
</dbReference>
<dbReference type="EMBL" id="CP011390">
    <property type="protein sequence ID" value="ANE51705.1"/>
    <property type="molecule type" value="Genomic_DNA"/>
</dbReference>
<evidence type="ECO:0000256" key="4">
    <source>
        <dbReference type="ARBA" id="ARBA00022553"/>
    </source>
</evidence>
<dbReference type="InterPro" id="IPR036890">
    <property type="entry name" value="HATPase_C_sf"/>
</dbReference>
<dbReference type="InterPro" id="IPR050482">
    <property type="entry name" value="Sensor_HK_TwoCompSys"/>
</dbReference>
<dbReference type="Pfam" id="PF13188">
    <property type="entry name" value="PAS_8"/>
    <property type="match status" value="1"/>
</dbReference>
<dbReference type="EC" id="2.7.13.3" evidence="3"/>
<reference evidence="13" key="1">
    <citation type="submission" date="2015-01" db="EMBL/GenBank/DDBJ databases">
        <title>Flavisolibacter sp./LCS9/ whole genome sequencing.</title>
        <authorList>
            <person name="Kim M.K."/>
            <person name="Srinivasan S."/>
            <person name="Lee J.-J."/>
        </authorList>
    </citation>
    <scope>NUCLEOTIDE SEQUENCE [LARGE SCALE GENOMIC DNA]</scope>
    <source>
        <strain evidence="13">LCS9</strain>
    </source>
</reference>
<evidence type="ECO:0000256" key="3">
    <source>
        <dbReference type="ARBA" id="ARBA00012438"/>
    </source>
</evidence>
<dbReference type="OrthoDB" id="9760839at2"/>
<dbReference type="GO" id="GO:0016020">
    <property type="term" value="C:membrane"/>
    <property type="evidence" value="ECO:0007669"/>
    <property type="project" value="UniProtKB-SubCell"/>
</dbReference>
<evidence type="ECO:0000256" key="9">
    <source>
        <dbReference type="ARBA" id="ARBA00023012"/>
    </source>
</evidence>
<keyword evidence="5" id="KW-0808">Transferase</keyword>